<dbReference type="GeneID" id="25288719"/>
<dbReference type="InterPro" id="IPR013737">
    <property type="entry name" value="Bac_rhamnosid_N"/>
</dbReference>
<dbReference type="SUPFAM" id="SSF48208">
    <property type="entry name" value="Six-hairpin glycosidases"/>
    <property type="match status" value="1"/>
</dbReference>
<dbReference type="InterPro" id="IPR035396">
    <property type="entry name" value="Bac_rhamnosid6H"/>
</dbReference>
<proteinExistence type="predicted"/>
<dbReference type="EC" id="3.2.1.40" evidence="2"/>
<dbReference type="Pfam" id="PF08531">
    <property type="entry name" value="Bac_rhamnosid_N"/>
    <property type="match status" value="1"/>
</dbReference>
<dbReference type="InterPro" id="IPR008902">
    <property type="entry name" value="Rhamnosid_concanavalin"/>
</dbReference>
<dbReference type="HOGENOM" id="CLU_002926_0_0_1"/>
<sequence>MTSIQISSVTFEHHPTGFGIGHARPRVSWRFSSCDDVENWVQESYEIQVGRHHDTGAKPHHIVSSESVLVPWPDHPLRSRESVWVKIRSHGKATDIAGHVTTDSTEWSSPAIVEAALLDVEDWTAKLTTSTVTPNKNEPRRPLLFRKVFPLPQDSGAISKGRLHITAHEEMAPGWSRYNHRLLYQTFDVTASLAPGGNPNIFGVEVAEGCPTRNPRTHWSRTALGNLTKVPRLAVKFMMERITTPVKIFKSESGKTLVDFGQNLVGKLLVHLPAVSNVTTNVDRQTLSFSHAEVLERNELGTRPLRGAKSVDNVVLSHNQPSAWSPKFTFHGFRYVQIDGWPTDDGMPSSDEISALVLYSDMRRTGWFSCSDPLINQLHDNVLWSMKGNFFSLPTDCPQRDERLGWTGDIQVFTPSASFIFDTKGFLGSWFEDVLDEQLEEGRNGVPGLVVPDILPNPPNPPGPQCAWHDATVLTPWDLYNSSGDVEILRRQFPSMKARVDKGIPRGPNGLWDQNVWQFGDWLDPAAPPSEPGNGRTDSTLVADAYLVRVLETIAKVSSLLGETEDVDRYHKDASSTRKAFGREYITPSGLLVGDTQTSYALAISFGLFDDKNHVAKSSGRLSHLVHAAKYRIATGFIGTPLITHALSDTGHYQLAYRMLLEKSCPSWLYPITMGATTIWERWDSMLPDGSINPGKMTSFNHYALGSVANWLHKNVGGISPQTPGWQTIRVRPLPGGTITSANVAYEGPYGRIECSWKISKINDTFSMTVVVPPNSKAVVILPSDWKETQQDGEEKSSLIGSGRHQFSCPYKPAKWPPEAEFARSTFHLEV</sequence>
<feature type="domain" description="Alpha-L-rhamnosidase C-terminal" evidence="7">
    <location>
        <begin position="718"/>
        <end position="794"/>
    </location>
</feature>
<dbReference type="GO" id="GO:0005975">
    <property type="term" value="P:carbohydrate metabolic process"/>
    <property type="evidence" value="ECO:0007669"/>
    <property type="project" value="InterPro"/>
</dbReference>
<protein>
    <recommendedName>
        <fullName evidence="2">alpha-L-rhamnosidase</fullName>
        <ecNumber evidence="2">3.2.1.40</ecNumber>
    </recommendedName>
</protein>
<dbReference type="EMBL" id="KN847475">
    <property type="protein sequence ID" value="KIX09568.1"/>
    <property type="molecule type" value="Genomic_DNA"/>
</dbReference>
<dbReference type="InterPro" id="IPR016007">
    <property type="entry name" value="Alpha_rhamnosid"/>
</dbReference>
<evidence type="ECO:0000256" key="2">
    <source>
        <dbReference type="ARBA" id="ARBA00012652"/>
    </source>
</evidence>
<dbReference type="Gene3D" id="1.50.10.10">
    <property type="match status" value="1"/>
</dbReference>
<dbReference type="Gene3D" id="2.60.40.10">
    <property type="entry name" value="Immunoglobulins"/>
    <property type="match status" value="1"/>
</dbReference>
<evidence type="ECO:0000259" key="5">
    <source>
        <dbReference type="Pfam" id="PF08531"/>
    </source>
</evidence>
<evidence type="ECO:0000259" key="7">
    <source>
        <dbReference type="Pfam" id="PF17390"/>
    </source>
</evidence>
<dbReference type="Pfam" id="PF17390">
    <property type="entry name" value="Bac_rhamnosid_C"/>
    <property type="match status" value="1"/>
</dbReference>
<feature type="domain" description="Alpha-L-rhamnosidase concanavalin-like" evidence="4">
    <location>
        <begin position="250"/>
        <end position="359"/>
    </location>
</feature>
<evidence type="ECO:0000259" key="4">
    <source>
        <dbReference type="Pfam" id="PF05592"/>
    </source>
</evidence>
<accession>A0A0D2HG02</accession>
<dbReference type="Gene3D" id="2.60.120.260">
    <property type="entry name" value="Galactose-binding domain-like"/>
    <property type="match status" value="1"/>
</dbReference>
<evidence type="ECO:0000313" key="8">
    <source>
        <dbReference type="EMBL" id="KIX09568.1"/>
    </source>
</evidence>
<dbReference type="PANTHER" id="PTHR33307">
    <property type="entry name" value="ALPHA-RHAMNOSIDASE (EUROFUNG)"/>
    <property type="match status" value="1"/>
</dbReference>
<feature type="domain" description="Alpha-L-rhamnosidase six-hairpin glycosidase" evidence="6">
    <location>
        <begin position="363"/>
        <end position="716"/>
    </location>
</feature>
<dbReference type="InterPro" id="IPR013783">
    <property type="entry name" value="Ig-like_fold"/>
</dbReference>
<name>A0A0D2HG02_9EURO</name>
<dbReference type="PANTHER" id="PTHR33307:SF6">
    <property type="entry name" value="ALPHA-RHAMNOSIDASE (EUROFUNG)-RELATED"/>
    <property type="match status" value="1"/>
</dbReference>
<dbReference type="Pfam" id="PF17389">
    <property type="entry name" value="Bac_rhamnosid6H"/>
    <property type="match status" value="1"/>
</dbReference>
<dbReference type="InterPro" id="IPR012341">
    <property type="entry name" value="6hp_glycosidase-like_sf"/>
</dbReference>
<evidence type="ECO:0000313" key="9">
    <source>
        <dbReference type="Proteomes" id="UP000053617"/>
    </source>
</evidence>
<dbReference type="STRING" id="1442369.A0A0D2HG02"/>
<evidence type="ECO:0000256" key="3">
    <source>
        <dbReference type="ARBA" id="ARBA00022801"/>
    </source>
</evidence>
<evidence type="ECO:0000259" key="6">
    <source>
        <dbReference type="Pfam" id="PF17389"/>
    </source>
</evidence>
<dbReference type="VEuPathDB" id="FungiDB:Z518_00648"/>
<keyword evidence="9" id="KW-1185">Reference proteome</keyword>
<feature type="domain" description="Bacterial alpha-L-rhamnosidase N-terminal" evidence="5">
    <location>
        <begin position="168"/>
        <end position="224"/>
    </location>
</feature>
<reference evidence="8 9" key="1">
    <citation type="submission" date="2015-01" db="EMBL/GenBank/DDBJ databases">
        <title>The Genome Sequence of Rhinocladiella mackenzie CBS 650.93.</title>
        <authorList>
            <consortium name="The Broad Institute Genomics Platform"/>
            <person name="Cuomo C."/>
            <person name="de Hoog S."/>
            <person name="Gorbushina A."/>
            <person name="Stielow B."/>
            <person name="Teixiera M."/>
            <person name="Abouelleil A."/>
            <person name="Chapman S.B."/>
            <person name="Priest M."/>
            <person name="Young S.K."/>
            <person name="Wortman J."/>
            <person name="Nusbaum C."/>
            <person name="Birren B."/>
        </authorList>
    </citation>
    <scope>NUCLEOTIDE SEQUENCE [LARGE SCALE GENOMIC DNA]</scope>
    <source>
        <strain evidence="8 9">CBS 650.93</strain>
    </source>
</reference>
<dbReference type="Gene3D" id="2.60.420.10">
    <property type="entry name" value="Maltose phosphorylase, domain 3"/>
    <property type="match status" value="1"/>
</dbReference>
<evidence type="ECO:0000256" key="1">
    <source>
        <dbReference type="ARBA" id="ARBA00001445"/>
    </source>
</evidence>
<dbReference type="Proteomes" id="UP000053617">
    <property type="component" value="Unassembled WGS sequence"/>
</dbReference>
<organism evidence="8 9">
    <name type="scientific">Rhinocladiella mackenziei CBS 650.93</name>
    <dbReference type="NCBI Taxonomy" id="1442369"/>
    <lineage>
        <taxon>Eukaryota</taxon>
        <taxon>Fungi</taxon>
        <taxon>Dikarya</taxon>
        <taxon>Ascomycota</taxon>
        <taxon>Pezizomycotina</taxon>
        <taxon>Eurotiomycetes</taxon>
        <taxon>Chaetothyriomycetidae</taxon>
        <taxon>Chaetothyriales</taxon>
        <taxon>Herpotrichiellaceae</taxon>
        <taxon>Rhinocladiella</taxon>
    </lineage>
</organism>
<keyword evidence="3" id="KW-0378">Hydrolase</keyword>
<dbReference type="AlphaFoldDB" id="A0A0D2HG02"/>
<dbReference type="InterPro" id="IPR008928">
    <property type="entry name" value="6-hairpin_glycosidase_sf"/>
</dbReference>
<dbReference type="RefSeq" id="XP_013276704.1">
    <property type="nucleotide sequence ID" value="XM_013421250.1"/>
</dbReference>
<dbReference type="InterPro" id="IPR035398">
    <property type="entry name" value="Bac_rhamnosid_C"/>
</dbReference>
<dbReference type="Pfam" id="PF05592">
    <property type="entry name" value="Bac_rhamnosid"/>
    <property type="match status" value="1"/>
</dbReference>
<dbReference type="GO" id="GO:0030596">
    <property type="term" value="F:alpha-L-rhamnosidase activity"/>
    <property type="evidence" value="ECO:0007669"/>
    <property type="project" value="UniProtKB-EC"/>
</dbReference>
<dbReference type="OrthoDB" id="10036721at2759"/>
<dbReference type="Pfam" id="PF25788">
    <property type="entry name" value="Ig_Rha78A_N"/>
    <property type="match status" value="1"/>
</dbReference>
<comment type="catalytic activity">
    <reaction evidence="1">
        <text>Hydrolysis of terminal non-reducing alpha-L-rhamnose residues in alpha-L-rhamnosides.</text>
        <dbReference type="EC" id="3.2.1.40"/>
    </reaction>
</comment>
<gene>
    <name evidence="8" type="ORF">Z518_00648</name>
</gene>